<dbReference type="EMBL" id="OZ075127">
    <property type="protein sequence ID" value="CAL4948994.1"/>
    <property type="molecule type" value="Genomic_DNA"/>
</dbReference>
<dbReference type="AlphaFoldDB" id="A0ABC8YW59"/>
<dbReference type="Pfam" id="PF02519">
    <property type="entry name" value="Auxin_inducible"/>
    <property type="match status" value="1"/>
</dbReference>
<sequence length="101" mass="11249">MAPWTEASAKALLSCVPAVIRDDKRIPKGYLPIVLVRDDEGGEETRVLVRVKDLKEPCMAALLELAEQQFGYGQQGVLRVPCDAQRFEHVVNMARKSKAAR</sequence>
<reference evidence="3" key="1">
    <citation type="submission" date="2024-06" db="EMBL/GenBank/DDBJ databases">
        <authorList>
            <person name="Ryan C."/>
        </authorList>
    </citation>
    <scope>NUCLEOTIDE SEQUENCE [LARGE SCALE GENOMIC DNA]</scope>
</reference>
<dbReference type="InterPro" id="IPR003676">
    <property type="entry name" value="SAUR_fam"/>
</dbReference>
<name>A0ABC8YW59_9POAL</name>
<dbReference type="Proteomes" id="UP001497457">
    <property type="component" value="Chromosome 17b"/>
</dbReference>
<evidence type="ECO:0008006" key="4">
    <source>
        <dbReference type="Google" id="ProtNLM"/>
    </source>
</evidence>
<dbReference type="PANTHER" id="PTHR31374">
    <property type="entry name" value="AUXIN-INDUCED PROTEIN-LIKE-RELATED"/>
    <property type="match status" value="1"/>
</dbReference>
<accession>A0ABC8YW59</accession>
<keyword evidence="3" id="KW-1185">Reference proteome</keyword>
<dbReference type="PANTHER" id="PTHR31374:SF212">
    <property type="entry name" value="AUXIN RESPONSIVE PROTEIN"/>
    <property type="match status" value="1"/>
</dbReference>
<proteinExistence type="inferred from homology"/>
<evidence type="ECO:0000313" key="3">
    <source>
        <dbReference type="Proteomes" id="UP001497457"/>
    </source>
</evidence>
<reference evidence="2 3" key="2">
    <citation type="submission" date="2024-10" db="EMBL/GenBank/DDBJ databases">
        <authorList>
            <person name="Ryan C."/>
        </authorList>
    </citation>
    <scope>NUCLEOTIDE SEQUENCE [LARGE SCALE GENOMIC DNA]</scope>
</reference>
<gene>
    <name evidence="2" type="ORF">URODEC1_LOCUS37729</name>
</gene>
<protein>
    <recommendedName>
        <fullName evidence="4">Small auxin up regulated protein</fullName>
    </recommendedName>
</protein>
<evidence type="ECO:0000256" key="1">
    <source>
        <dbReference type="ARBA" id="ARBA00006974"/>
    </source>
</evidence>
<evidence type="ECO:0000313" key="2">
    <source>
        <dbReference type="EMBL" id="CAL4948994.1"/>
    </source>
</evidence>
<organism evidence="2 3">
    <name type="scientific">Urochloa decumbens</name>
    <dbReference type="NCBI Taxonomy" id="240449"/>
    <lineage>
        <taxon>Eukaryota</taxon>
        <taxon>Viridiplantae</taxon>
        <taxon>Streptophyta</taxon>
        <taxon>Embryophyta</taxon>
        <taxon>Tracheophyta</taxon>
        <taxon>Spermatophyta</taxon>
        <taxon>Magnoliopsida</taxon>
        <taxon>Liliopsida</taxon>
        <taxon>Poales</taxon>
        <taxon>Poaceae</taxon>
        <taxon>PACMAD clade</taxon>
        <taxon>Panicoideae</taxon>
        <taxon>Panicodae</taxon>
        <taxon>Paniceae</taxon>
        <taxon>Melinidinae</taxon>
        <taxon>Urochloa</taxon>
    </lineage>
</organism>
<comment type="similarity">
    <text evidence="1">Belongs to the ARG7 family.</text>
</comment>